<organism evidence="2 3">
    <name type="scientific">Linnemannia gamsii</name>
    <dbReference type="NCBI Taxonomy" id="64522"/>
    <lineage>
        <taxon>Eukaryota</taxon>
        <taxon>Fungi</taxon>
        <taxon>Fungi incertae sedis</taxon>
        <taxon>Mucoromycota</taxon>
        <taxon>Mortierellomycotina</taxon>
        <taxon>Mortierellomycetes</taxon>
        <taxon>Mortierellales</taxon>
        <taxon>Mortierellaceae</taxon>
        <taxon>Linnemannia</taxon>
    </lineage>
</organism>
<evidence type="ECO:0000313" key="2">
    <source>
        <dbReference type="EMBL" id="KAG0315579.1"/>
    </source>
</evidence>
<sequence length="360" mass="41123">MPSSSIPTEILTLILRHLSIQELHHCLFVSHQWYDTAEAQLYSNVTLNAFQKTYKPLIAALKTRRHLIRSIQWWFAKGCELYESDLLAILFDNPSSAETDTHSEEFSQDQLSKQHRSQVSRRPGLREFSFVGDGRSEWLLELVMSNLTTTALTMTTLTTLTLHFAYGLGAETYIVDLDRILATFPYLQNLSIDGWMHDYSPGSATDAVTTEVETHQYRLESLTFDPRLMCREGPDAFLVFRRLGNLKSINIKSLLSPYDCSQMSRPWTFGRALKENCPKLESVDTSGTVALWLYDLPVLWSSKFPYLTSSLGEVAASVQQADETPGGAAYETMTVEHLRRRLQEQELQEISFRWEFKPGS</sequence>
<protein>
    <recommendedName>
        <fullName evidence="1">F-box domain-containing protein</fullName>
    </recommendedName>
</protein>
<dbReference type="SUPFAM" id="SSF81383">
    <property type="entry name" value="F-box domain"/>
    <property type="match status" value="1"/>
</dbReference>
<proteinExistence type="predicted"/>
<dbReference type="OrthoDB" id="2339388at2759"/>
<dbReference type="Pfam" id="PF12937">
    <property type="entry name" value="F-box-like"/>
    <property type="match status" value="1"/>
</dbReference>
<dbReference type="InterPro" id="IPR036047">
    <property type="entry name" value="F-box-like_dom_sf"/>
</dbReference>
<dbReference type="PROSITE" id="PS50181">
    <property type="entry name" value="FBOX"/>
    <property type="match status" value="1"/>
</dbReference>
<evidence type="ECO:0000259" key="1">
    <source>
        <dbReference type="PROSITE" id="PS50181"/>
    </source>
</evidence>
<name>A0A9P6RCA7_9FUNG</name>
<evidence type="ECO:0000313" key="3">
    <source>
        <dbReference type="Proteomes" id="UP000823405"/>
    </source>
</evidence>
<gene>
    <name evidence="2" type="ORF">BGZ97_008080</name>
</gene>
<keyword evidence="3" id="KW-1185">Reference proteome</keyword>
<dbReference type="AlphaFoldDB" id="A0A9P6RCA7"/>
<comment type="caution">
    <text evidence="2">The sequence shown here is derived from an EMBL/GenBank/DDBJ whole genome shotgun (WGS) entry which is preliminary data.</text>
</comment>
<reference evidence="2" key="1">
    <citation type="journal article" date="2020" name="Fungal Divers.">
        <title>Resolving the Mortierellaceae phylogeny through synthesis of multi-gene phylogenetics and phylogenomics.</title>
        <authorList>
            <person name="Vandepol N."/>
            <person name="Liber J."/>
            <person name="Desiro A."/>
            <person name="Na H."/>
            <person name="Kennedy M."/>
            <person name="Barry K."/>
            <person name="Grigoriev I.V."/>
            <person name="Miller A.N."/>
            <person name="O'Donnell K."/>
            <person name="Stajich J.E."/>
            <person name="Bonito G."/>
        </authorList>
    </citation>
    <scope>NUCLEOTIDE SEQUENCE</scope>
    <source>
        <strain evidence="2">NVP60</strain>
    </source>
</reference>
<dbReference type="InterPro" id="IPR001810">
    <property type="entry name" value="F-box_dom"/>
</dbReference>
<dbReference type="Gene3D" id="1.20.1280.50">
    <property type="match status" value="1"/>
</dbReference>
<dbReference type="EMBL" id="JAAAIN010000365">
    <property type="protein sequence ID" value="KAG0315579.1"/>
    <property type="molecule type" value="Genomic_DNA"/>
</dbReference>
<feature type="domain" description="F-box" evidence="1">
    <location>
        <begin position="1"/>
        <end position="45"/>
    </location>
</feature>
<dbReference type="Proteomes" id="UP000823405">
    <property type="component" value="Unassembled WGS sequence"/>
</dbReference>
<accession>A0A9P6RCA7</accession>